<evidence type="ECO:0000313" key="1">
    <source>
        <dbReference type="EMBL" id="OPJ58527.1"/>
    </source>
</evidence>
<reference evidence="1 2" key="1">
    <citation type="submission" date="2017-03" db="EMBL/GenBank/DDBJ databases">
        <title>Genome sequence of Clostridium chromiireducens DSM 23318.</title>
        <authorList>
            <person name="Poehlein A."/>
            <person name="Daniel R."/>
        </authorList>
    </citation>
    <scope>NUCLEOTIDE SEQUENCE [LARGE SCALE GENOMIC DNA]</scope>
    <source>
        <strain evidence="1 2">DSM 23318</strain>
    </source>
</reference>
<evidence type="ECO:0000313" key="2">
    <source>
        <dbReference type="Proteomes" id="UP000191056"/>
    </source>
</evidence>
<accession>A0A1V4IG67</accession>
<dbReference type="EMBL" id="MZGT01000067">
    <property type="protein sequence ID" value="OPJ58527.1"/>
    <property type="molecule type" value="Genomic_DNA"/>
</dbReference>
<dbReference type="Proteomes" id="UP000191056">
    <property type="component" value="Unassembled WGS sequence"/>
</dbReference>
<proteinExistence type="predicted"/>
<gene>
    <name evidence="1" type="ORF">CLCHR_38870</name>
</gene>
<sequence>MAESGITGDKESSVDNNDISILKNEEIMINIDNGSTNKEDEKIITNFNISESPIDQTNVNKKLAKDINTAQTLEEQDSREDGIKGQNIIKDLINEEEGCNMKFEIFKKYIELCNEVGLIPSWSELTKFKKYYVG</sequence>
<protein>
    <submittedName>
        <fullName evidence="1">Uncharacterized protein</fullName>
    </submittedName>
</protein>
<keyword evidence="2" id="KW-1185">Reference proteome</keyword>
<comment type="caution">
    <text evidence="1">The sequence shown here is derived from an EMBL/GenBank/DDBJ whole genome shotgun (WGS) entry which is preliminary data.</text>
</comment>
<name>A0A1V4IG67_9CLOT</name>
<dbReference type="AlphaFoldDB" id="A0A1V4IG67"/>
<organism evidence="1 2">
    <name type="scientific">Clostridium chromiireducens</name>
    <dbReference type="NCBI Taxonomy" id="225345"/>
    <lineage>
        <taxon>Bacteria</taxon>
        <taxon>Bacillati</taxon>
        <taxon>Bacillota</taxon>
        <taxon>Clostridia</taxon>
        <taxon>Eubacteriales</taxon>
        <taxon>Clostridiaceae</taxon>
        <taxon>Clostridium</taxon>
    </lineage>
</organism>